<dbReference type="EnsemblBacteria" id="ABK76802">
    <property type="protein sequence ID" value="ABK76802"/>
    <property type="gene ID" value="CENSYa_0157"/>
</dbReference>
<dbReference type="EMBL" id="DP000238">
    <property type="protein sequence ID" value="ABK76802.1"/>
    <property type="molecule type" value="Genomic_DNA"/>
</dbReference>
<dbReference type="KEGG" id="csy:CENSYa_0157"/>
<reference evidence="1 2" key="1">
    <citation type="journal article" date="2006" name="Proc. Natl. Acad. Sci. U.S.A.">
        <title>Genomic analysis of the uncultivated marine crenarchaeote Cenarchaeum symbiosum.</title>
        <authorList>
            <person name="Hallam S.J."/>
            <person name="Konstantinidis K.T."/>
            <person name="Putnam N."/>
            <person name="Schleper C."/>
            <person name="Watanabe Y."/>
            <person name="Sugahara J."/>
            <person name="Preston C."/>
            <person name="de la Torre J."/>
            <person name="Richardson P.M."/>
            <person name="DeLong E.F."/>
        </authorList>
    </citation>
    <scope>NUCLEOTIDE SEQUENCE [LARGE SCALE GENOMIC DNA]</scope>
    <source>
        <strain evidence="2">A</strain>
    </source>
</reference>
<evidence type="ECO:0000313" key="1">
    <source>
        <dbReference type="EMBL" id="ABK76802.1"/>
    </source>
</evidence>
<sequence>MSKNTWISVSAYRYEKLGLAQPPTCQEDCRLVTSACIQSWYKEPLKMNLGKLDRLYHHPICLSGGLPSRSILENDVLWHRGPSRVPAG</sequence>
<protein>
    <submittedName>
        <fullName evidence="1">Uncharacterized protein</fullName>
    </submittedName>
</protein>
<dbReference type="AlphaFoldDB" id="A0RTY5"/>
<evidence type="ECO:0000313" key="2">
    <source>
        <dbReference type="Proteomes" id="UP000000758"/>
    </source>
</evidence>
<accession>A0RTY5</accession>
<name>A0RTY5_CENSY</name>
<dbReference type="Proteomes" id="UP000000758">
    <property type="component" value="Chromosome"/>
</dbReference>
<gene>
    <name evidence="1" type="ordered locus">CENSYa_0157</name>
</gene>
<dbReference type="HOGENOM" id="CLU_2461626_0_0_2"/>
<dbReference type="STRING" id="414004.CENSYa_0157"/>
<organism evidence="1 2">
    <name type="scientific">Cenarchaeum symbiosum (strain A)</name>
    <dbReference type="NCBI Taxonomy" id="414004"/>
    <lineage>
        <taxon>Archaea</taxon>
        <taxon>Nitrososphaerota</taxon>
        <taxon>Candidatus Cenarchaeales</taxon>
        <taxon>Candidatus Cenarchaeaceae</taxon>
        <taxon>Candidatus Cenarchaeum</taxon>
    </lineage>
</organism>
<keyword evidence="2" id="KW-1185">Reference proteome</keyword>
<proteinExistence type="predicted"/>